<dbReference type="PROSITE" id="PS51186">
    <property type="entry name" value="GNAT"/>
    <property type="match status" value="1"/>
</dbReference>
<dbReference type="CDD" id="cd04301">
    <property type="entry name" value="NAT_SF"/>
    <property type="match status" value="1"/>
</dbReference>
<dbReference type="PANTHER" id="PTHR31435">
    <property type="entry name" value="PROTEIN NATD1"/>
    <property type="match status" value="1"/>
</dbReference>
<dbReference type="Proteomes" id="UP000664209">
    <property type="component" value="Unassembled WGS sequence"/>
</dbReference>
<dbReference type="EMBL" id="JAGEMK010000008">
    <property type="protein sequence ID" value="MBO1752943.1"/>
    <property type="molecule type" value="Genomic_DNA"/>
</dbReference>
<dbReference type="InterPro" id="IPR045057">
    <property type="entry name" value="Gcn5-rel_NAT"/>
</dbReference>
<dbReference type="GO" id="GO:0016747">
    <property type="term" value="F:acyltransferase activity, transferring groups other than amino-acyl groups"/>
    <property type="evidence" value="ECO:0007669"/>
    <property type="project" value="InterPro"/>
</dbReference>
<dbReference type="PANTHER" id="PTHR31435:SF10">
    <property type="entry name" value="BSR4717 PROTEIN"/>
    <property type="match status" value="1"/>
</dbReference>
<dbReference type="PROSITE" id="PS51729">
    <property type="entry name" value="GNAT_YJDJ"/>
    <property type="match status" value="1"/>
</dbReference>
<protein>
    <submittedName>
        <fullName evidence="3">N-acetyltransferase</fullName>
    </submittedName>
</protein>
<proteinExistence type="predicted"/>
<sequence length="100" mass="11519">MVETYPAEPVVTRDEHRSRYILRLGEEAAGYAQFREEDGRAVFFHTEVRHAYDGHGLGTTLVRKALEDVRGRGLRIVPQCPFVAAFLRRHHEFDDLVDPV</sequence>
<evidence type="ECO:0000259" key="2">
    <source>
        <dbReference type="PROSITE" id="PS51729"/>
    </source>
</evidence>
<evidence type="ECO:0000259" key="1">
    <source>
        <dbReference type="PROSITE" id="PS51186"/>
    </source>
</evidence>
<organism evidence="3 4">
    <name type="scientific">Actinotalea soli</name>
    <dbReference type="NCBI Taxonomy" id="2819234"/>
    <lineage>
        <taxon>Bacteria</taxon>
        <taxon>Bacillati</taxon>
        <taxon>Actinomycetota</taxon>
        <taxon>Actinomycetes</taxon>
        <taxon>Micrococcales</taxon>
        <taxon>Cellulomonadaceae</taxon>
        <taxon>Actinotalea</taxon>
    </lineage>
</organism>
<dbReference type="AlphaFoldDB" id="A0A939LSA4"/>
<accession>A0A939LSA4</accession>
<gene>
    <name evidence="3" type="ORF">J4G33_14110</name>
</gene>
<evidence type="ECO:0000313" key="4">
    <source>
        <dbReference type="Proteomes" id="UP000664209"/>
    </source>
</evidence>
<evidence type="ECO:0000313" key="3">
    <source>
        <dbReference type="EMBL" id="MBO1752943.1"/>
    </source>
</evidence>
<comment type="caution">
    <text evidence="3">The sequence shown here is derived from an EMBL/GenBank/DDBJ whole genome shotgun (WGS) entry which is preliminary data.</text>
</comment>
<dbReference type="Gene3D" id="3.40.630.30">
    <property type="match status" value="1"/>
</dbReference>
<dbReference type="SUPFAM" id="SSF55729">
    <property type="entry name" value="Acyl-CoA N-acyltransferases (Nat)"/>
    <property type="match status" value="1"/>
</dbReference>
<reference evidence="3" key="1">
    <citation type="submission" date="2021-03" db="EMBL/GenBank/DDBJ databases">
        <title>Actinotalea soli sp. nov., isolated from soil.</title>
        <authorList>
            <person name="Ping W."/>
            <person name="Zhang J."/>
        </authorList>
    </citation>
    <scope>NUCLEOTIDE SEQUENCE</scope>
    <source>
        <strain evidence="3">BY-33</strain>
    </source>
</reference>
<dbReference type="InterPro" id="IPR031165">
    <property type="entry name" value="GNAT_YJDJ"/>
</dbReference>
<dbReference type="RefSeq" id="WP_208056622.1">
    <property type="nucleotide sequence ID" value="NZ_JAGEMK010000008.1"/>
</dbReference>
<feature type="domain" description="N-acetyltransferase" evidence="1">
    <location>
        <begin position="1"/>
        <end position="100"/>
    </location>
</feature>
<feature type="domain" description="N-acetyltransferase" evidence="2">
    <location>
        <begin position="12"/>
        <end position="98"/>
    </location>
</feature>
<dbReference type="InterPro" id="IPR000182">
    <property type="entry name" value="GNAT_dom"/>
</dbReference>
<keyword evidence="4" id="KW-1185">Reference proteome</keyword>
<name>A0A939LSA4_9CELL</name>
<dbReference type="Pfam" id="PF14542">
    <property type="entry name" value="Acetyltransf_CG"/>
    <property type="match status" value="1"/>
</dbReference>
<dbReference type="InterPro" id="IPR016181">
    <property type="entry name" value="Acyl_CoA_acyltransferase"/>
</dbReference>